<protein>
    <submittedName>
        <fullName evidence="8">MFS transporter</fullName>
    </submittedName>
</protein>
<dbReference type="CDD" id="cd06173">
    <property type="entry name" value="MFS_MefA_like"/>
    <property type="match status" value="1"/>
</dbReference>
<dbReference type="Proteomes" id="UP000463138">
    <property type="component" value="Unassembled WGS sequence"/>
</dbReference>
<feature type="transmembrane region" description="Helical" evidence="7">
    <location>
        <begin position="179"/>
        <end position="198"/>
    </location>
</feature>
<evidence type="ECO:0000256" key="5">
    <source>
        <dbReference type="ARBA" id="ARBA00022989"/>
    </source>
</evidence>
<evidence type="ECO:0000256" key="4">
    <source>
        <dbReference type="ARBA" id="ARBA00022692"/>
    </source>
</evidence>
<evidence type="ECO:0000256" key="1">
    <source>
        <dbReference type="ARBA" id="ARBA00004651"/>
    </source>
</evidence>
<comment type="subcellular location">
    <subcellularLocation>
        <location evidence="1">Cell membrane</location>
        <topology evidence="1">Multi-pass membrane protein</topology>
    </subcellularLocation>
</comment>
<dbReference type="Pfam" id="PF05977">
    <property type="entry name" value="MFS_3"/>
    <property type="match status" value="1"/>
</dbReference>
<feature type="transmembrane region" description="Helical" evidence="7">
    <location>
        <begin position="56"/>
        <end position="74"/>
    </location>
</feature>
<keyword evidence="3" id="KW-1003">Cell membrane</keyword>
<dbReference type="PANTHER" id="PTHR23513:SF9">
    <property type="entry name" value="ENTEROBACTIN EXPORTER ENTS"/>
    <property type="match status" value="1"/>
</dbReference>
<dbReference type="RefSeq" id="WP_149332828.1">
    <property type="nucleotide sequence ID" value="NZ_QOVF01000003.1"/>
</dbReference>
<feature type="transmembrane region" description="Helical" evidence="7">
    <location>
        <begin position="112"/>
        <end position="129"/>
    </location>
</feature>
<evidence type="ECO:0000256" key="6">
    <source>
        <dbReference type="ARBA" id="ARBA00023136"/>
    </source>
</evidence>
<dbReference type="EMBL" id="QOVF01000003">
    <property type="protein sequence ID" value="KAA0693970.1"/>
    <property type="molecule type" value="Genomic_DNA"/>
</dbReference>
<evidence type="ECO:0000313" key="9">
    <source>
        <dbReference type="Proteomes" id="UP000463138"/>
    </source>
</evidence>
<keyword evidence="2" id="KW-0813">Transport</keyword>
<evidence type="ECO:0000313" key="8">
    <source>
        <dbReference type="EMBL" id="KAA0693970.1"/>
    </source>
</evidence>
<keyword evidence="4 7" id="KW-0812">Transmembrane</keyword>
<evidence type="ECO:0000256" key="3">
    <source>
        <dbReference type="ARBA" id="ARBA00022475"/>
    </source>
</evidence>
<dbReference type="AlphaFoldDB" id="A0A7V7GSL9"/>
<feature type="transmembrane region" description="Helical" evidence="7">
    <location>
        <begin position="86"/>
        <end position="106"/>
    </location>
</feature>
<dbReference type="InterPro" id="IPR010290">
    <property type="entry name" value="TM_effector"/>
</dbReference>
<evidence type="ECO:0000256" key="2">
    <source>
        <dbReference type="ARBA" id="ARBA00022448"/>
    </source>
</evidence>
<feature type="transmembrane region" description="Helical" evidence="7">
    <location>
        <begin position="297"/>
        <end position="325"/>
    </location>
</feature>
<keyword evidence="6 7" id="KW-0472">Membrane</keyword>
<feature type="transmembrane region" description="Helical" evidence="7">
    <location>
        <begin position="229"/>
        <end position="254"/>
    </location>
</feature>
<organism evidence="8 9">
    <name type="scientific">Halopseudomonas laoshanensis</name>
    <dbReference type="NCBI Taxonomy" id="2268758"/>
    <lineage>
        <taxon>Bacteria</taxon>
        <taxon>Pseudomonadati</taxon>
        <taxon>Pseudomonadota</taxon>
        <taxon>Gammaproteobacteria</taxon>
        <taxon>Pseudomonadales</taxon>
        <taxon>Pseudomonadaceae</taxon>
        <taxon>Halopseudomonas</taxon>
    </lineage>
</organism>
<feature type="transmembrane region" description="Helical" evidence="7">
    <location>
        <begin position="150"/>
        <end position="173"/>
    </location>
</feature>
<keyword evidence="5 7" id="KW-1133">Transmembrane helix</keyword>
<name>A0A7V7GSL9_9GAMM</name>
<feature type="transmembrane region" description="Helical" evidence="7">
    <location>
        <begin position="21"/>
        <end position="44"/>
    </location>
</feature>
<dbReference type="OrthoDB" id="7283966at2"/>
<dbReference type="Gene3D" id="1.20.1250.20">
    <property type="entry name" value="MFS general substrate transporter like domains"/>
    <property type="match status" value="1"/>
</dbReference>
<feature type="transmembrane region" description="Helical" evidence="7">
    <location>
        <begin position="376"/>
        <end position="403"/>
    </location>
</feature>
<dbReference type="SUPFAM" id="SSF103473">
    <property type="entry name" value="MFS general substrate transporter"/>
    <property type="match status" value="1"/>
</dbReference>
<gene>
    <name evidence="8" type="ORF">DT594_11650</name>
</gene>
<dbReference type="PANTHER" id="PTHR23513">
    <property type="entry name" value="INTEGRAL MEMBRANE EFFLUX PROTEIN-RELATED"/>
    <property type="match status" value="1"/>
</dbReference>
<comment type="caution">
    <text evidence="8">The sequence shown here is derived from an EMBL/GenBank/DDBJ whole genome shotgun (WGS) entry which is preliminary data.</text>
</comment>
<sequence length="427" mass="45794">MASHSPDPSLSRPNVYRQPGFLPFVIARLIAVFAMQIQAIVVAWQVYEITNDPLSLAYVGLAQFVPMVLLLMPAGDLIDRFDRKRILALAWSGAALCSAALWWLSVTDAEDVYWFYLALMLYGSARAFIGTSLQSLLPQIVPRDHLAQAIATNSMIMRAATILGPVMGGVLFALGGGELTYSVCLGCFLGGLGLLLRVPVLYAEKRQILEATAWKRFTAGISFIRSRPIILGTISLDLFAVLLGGVVALLPIYAKEVLQVGPEGLGALRSAMAIGEIMVGIYLSARPFNRNVGRTMFIAVAIFGVANLVFALSTLFWLSFGALMVAGAADMVSMYIRSALIQFSTPDTMRGRVNAVNMLFIGSSNELGVFRGGTSAAWFGVVPAAVIGSLCTLGVVSGLALGFKSLRQVNRFEDASPASRAESPVQL</sequence>
<evidence type="ECO:0000256" key="7">
    <source>
        <dbReference type="SAM" id="Phobius"/>
    </source>
</evidence>
<keyword evidence="9" id="KW-1185">Reference proteome</keyword>
<accession>A0A7V7GSL9</accession>
<dbReference type="GO" id="GO:0005886">
    <property type="term" value="C:plasma membrane"/>
    <property type="evidence" value="ECO:0007669"/>
    <property type="project" value="UniProtKB-SubCell"/>
</dbReference>
<reference evidence="8 9" key="1">
    <citation type="submission" date="2018-07" db="EMBL/GenBank/DDBJ databases">
        <title>Pseudomonas laoshanensis sp. nov., isolated from soil.</title>
        <authorList>
            <person name="Sun J."/>
            <person name="Yu L."/>
            <person name="Wang M."/>
            <person name="Zhang C."/>
        </authorList>
    </citation>
    <scope>NUCLEOTIDE SEQUENCE [LARGE SCALE GENOMIC DNA]</scope>
    <source>
        <strain evidence="8 9">Y22</strain>
    </source>
</reference>
<feature type="transmembrane region" description="Helical" evidence="7">
    <location>
        <begin position="266"/>
        <end position="285"/>
    </location>
</feature>
<dbReference type="InterPro" id="IPR036259">
    <property type="entry name" value="MFS_trans_sf"/>
</dbReference>
<proteinExistence type="predicted"/>